<dbReference type="Pfam" id="PF14711">
    <property type="entry name" value="Nitr_red_bet_C"/>
    <property type="match status" value="1"/>
</dbReference>
<feature type="compositionally biased region" description="Low complexity" evidence="11">
    <location>
        <begin position="546"/>
        <end position="571"/>
    </location>
</feature>
<dbReference type="PANTHER" id="PTHR43518:SF1">
    <property type="entry name" value="RESPIRATORY NITRATE REDUCTASE 1 BETA CHAIN"/>
    <property type="match status" value="1"/>
</dbReference>
<dbReference type="GO" id="GO:0008940">
    <property type="term" value="F:nitrate reductase activity"/>
    <property type="evidence" value="ECO:0007669"/>
    <property type="project" value="InterPro"/>
</dbReference>
<dbReference type="EMBL" id="LR134477">
    <property type="protein sequence ID" value="VEI15955.1"/>
    <property type="molecule type" value="Genomic_DNA"/>
</dbReference>
<dbReference type="Proteomes" id="UP000268658">
    <property type="component" value="Chromosome"/>
</dbReference>
<dbReference type="GO" id="GO:0016020">
    <property type="term" value="C:membrane"/>
    <property type="evidence" value="ECO:0007669"/>
    <property type="project" value="TreeGrafter"/>
</dbReference>
<keyword evidence="9" id="KW-0408">Iron</keyword>
<feature type="domain" description="4Fe-4S ferredoxin-type" evidence="12">
    <location>
        <begin position="208"/>
        <end position="237"/>
    </location>
</feature>
<dbReference type="GO" id="GO:0009325">
    <property type="term" value="C:nitrate reductase complex"/>
    <property type="evidence" value="ECO:0007669"/>
    <property type="project" value="InterPro"/>
</dbReference>
<dbReference type="InterPro" id="IPR006547">
    <property type="entry name" value="NO3_Rdtase_bsu"/>
</dbReference>
<dbReference type="GO" id="GO:0051539">
    <property type="term" value="F:4 iron, 4 sulfur cluster binding"/>
    <property type="evidence" value="ECO:0007669"/>
    <property type="project" value="UniProtKB-KW"/>
</dbReference>
<dbReference type="PANTHER" id="PTHR43518">
    <property type="entry name" value="NITRATE REDUCTASE BETA SUBUNIT"/>
    <property type="match status" value="1"/>
</dbReference>
<evidence type="ECO:0000256" key="7">
    <source>
        <dbReference type="ARBA" id="ARBA00022737"/>
    </source>
</evidence>
<comment type="subcellular location">
    <subcellularLocation>
        <location evidence="3">Cell envelope</location>
    </subcellularLocation>
</comment>
<evidence type="ECO:0000256" key="11">
    <source>
        <dbReference type="SAM" id="MobiDB-lite"/>
    </source>
</evidence>
<dbReference type="PROSITE" id="PS51379">
    <property type="entry name" value="4FE4S_FER_2"/>
    <property type="match status" value="3"/>
</dbReference>
<organism evidence="13 14">
    <name type="scientific">Actinomyces viscosus</name>
    <dbReference type="NCBI Taxonomy" id="1656"/>
    <lineage>
        <taxon>Bacteria</taxon>
        <taxon>Bacillati</taxon>
        <taxon>Actinomycetota</taxon>
        <taxon>Actinomycetes</taxon>
        <taxon>Actinomycetales</taxon>
        <taxon>Actinomycetaceae</taxon>
        <taxon>Actinomyces</taxon>
    </lineage>
</organism>
<evidence type="ECO:0000256" key="2">
    <source>
        <dbReference type="ARBA" id="ARBA00001966"/>
    </source>
</evidence>
<evidence type="ECO:0000256" key="10">
    <source>
        <dbReference type="ARBA" id="ARBA00023014"/>
    </source>
</evidence>
<dbReference type="GO" id="GO:0042126">
    <property type="term" value="P:nitrate metabolic process"/>
    <property type="evidence" value="ECO:0007669"/>
    <property type="project" value="InterPro"/>
</dbReference>
<dbReference type="InterPro" id="IPR029263">
    <property type="entry name" value="Nitr_red_bet_C"/>
</dbReference>
<gene>
    <name evidence="13" type="primary">narY</name>
    <name evidence="13" type="ORF">NCTC10951_01428</name>
</gene>
<dbReference type="EC" id="1.7.99.4" evidence="13"/>
<dbReference type="GO" id="GO:0009061">
    <property type="term" value="P:anaerobic respiration"/>
    <property type="evidence" value="ECO:0007669"/>
    <property type="project" value="TreeGrafter"/>
</dbReference>
<evidence type="ECO:0000256" key="6">
    <source>
        <dbReference type="ARBA" id="ARBA00022723"/>
    </source>
</evidence>
<evidence type="ECO:0000256" key="1">
    <source>
        <dbReference type="ARBA" id="ARBA00001927"/>
    </source>
</evidence>
<comment type="cofactor">
    <cofactor evidence="2">
        <name>[4Fe-4S] cluster</name>
        <dbReference type="ChEBI" id="CHEBI:49883"/>
    </cofactor>
</comment>
<feature type="domain" description="4Fe-4S ferredoxin-type" evidence="12">
    <location>
        <begin position="7"/>
        <end position="35"/>
    </location>
</feature>
<dbReference type="GO" id="GO:0046872">
    <property type="term" value="F:metal ion binding"/>
    <property type="evidence" value="ECO:0007669"/>
    <property type="project" value="UniProtKB-KW"/>
</dbReference>
<keyword evidence="6" id="KW-0479">Metal-binding</keyword>
<keyword evidence="13" id="KW-0560">Oxidoreductase</keyword>
<keyword evidence="10" id="KW-0411">Iron-sulfur</keyword>
<feature type="region of interest" description="Disordered" evidence="11">
    <location>
        <begin position="537"/>
        <end position="580"/>
    </location>
</feature>
<dbReference type="InterPro" id="IPR017896">
    <property type="entry name" value="4Fe4S_Fe-S-bd"/>
</dbReference>
<evidence type="ECO:0000259" key="12">
    <source>
        <dbReference type="PROSITE" id="PS51379"/>
    </source>
</evidence>
<keyword evidence="5" id="KW-0004">4Fe-4S</keyword>
<dbReference type="Gene3D" id="3.30.70.20">
    <property type="match status" value="4"/>
</dbReference>
<proteinExistence type="predicted"/>
<dbReference type="KEGG" id="avc:NCTC10951_01428"/>
<name>A0A3S4VAJ6_ACTVI</name>
<protein>
    <submittedName>
        <fullName evidence="13">Respiratory nitrate reductase 2 beta chain</fullName>
        <ecNumber evidence="13">1.7.99.4</ecNumber>
    </submittedName>
</protein>
<keyword evidence="4" id="KW-0813">Transport</keyword>
<evidence type="ECO:0000256" key="8">
    <source>
        <dbReference type="ARBA" id="ARBA00022982"/>
    </source>
</evidence>
<dbReference type="Pfam" id="PF13247">
    <property type="entry name" value="Fer4_11"/>
    <property type="match status" value="1"/>
</dbReference>
<evidence type="ECO:0000256" key="3">
    <source>
        <dbReference type="ARBA" id="ARBA00004196"/>
    </source>
</evidence>
<sequence length="580" mass="63551">MKVMAQIAMVMNLDKCIGCHTCSVTCKQAWTNREGTEYMWFNNVETRPGVGYPRGWEDQDTWRGGWERTASGRLRPRSGGRLRRLVNIFANPEMPTVEDYYEPWTYEYDRLLSAPKDSPTLPVARARSQLTGEYMSTIQWGPNWDDDLGGSMETLQQDPVIEAMGTKVRTDIESAFMFYLPRICEHCLNPTCVSACPSGAMYKRTEDGIVLVDQDACRGWRMCVSACPYKKVYFNHATGKAEKCTLCYPRLEVGEPTVCSETCVGRLRYLGVLLYDADRVSQAAAVKDPQDLYMAQREILLDPHDPQVVAGAQAEGIPASWVEAAQASPIWDLIDTYEVALPLHPEYRTMPMVWYIPPLSPVVDEVAAAGLDGEDHKVLLTAVSEMRIPLEYLAGLFTAGETNTVELVLRRLAAMRSHMRDVRLGREPDPAIAAAVGLSGQRLEAMYRLLAIAKYDDRYVIPTTKPEVPRGMADMGDDVRTLLGEGAPAGCHPDVASFHGQGGVGSGPVSLPLPTVRREPVPAAGPGLPGMPEVGVPEVIGQGSPGSTTRAGTRTGSRGTTTGSRTASTAGPVRPVPRDR</sequence>
<keyword evidence="7" id="KW-0677">Repeat</keyword>
<keyword evidence="8" id="KW-0249">Electron transport</keyword>
<dbReference type="GO" id="GO:0009055">
    <property type="term" value="F:electron transfer activity"/>
    <property type="evidence" value="ECO:0007669"/>
    <property type="project" value="TreeGrafter"/>
</dbReference>
<evidence type="ECO:0000313" key="14">
    <source>
        <dbReference type="Proteomes" id="UP000268658"/>
    </source>
</evidence>
<accession>A0A3S4VAJ6</accession>
<dbReference type="NCBIfam" id="TIGR01660">
    <property type="entry name" value="narH"/>
    <property type="match status" value="1"/>
</dbReference>
<dbReference type="GO" id="GO:0030313">
    <property type="term" value="C:cell envelope"/>
    <property type="evidence" value="ECO:0007669"/>
    <property type="project" value="UniProtKB-SubCell"/>
</dbReference>
<dbReference type="AlphaFoldDB" id="A0A3S4VAJ6"/>
<feature type="domain" description="4Fe-4S ferredoxin-type" evidence="12">
    <location>
        <begin position="175"/>
        <end position="206"/>
    </location>
</feature>
<dbReference type="FunFam" id="3.30.70.20:FF:000010">
    <property type="entry name" value="Respiratory nitrate reductase beta subunit"/>
    <property type="match status" value="1"/>
</dbReference>
<dbReference type="RefSeq" id="WP_232023260.1">
    <property type="nucleotide sequence ID" value="NZ_JASPER010000050.1"/>
</dbReference>
<dbReference type="SUPFAM" id="SSF54862">
    <property type="entry name" value="4Fe-4S ferredoxins"/>
    <property type="match status" value="1"/>
</dbReference>
<comment type="cofactor">
    <cofactor evidence="1">
        <name>[3Fe-4S] cluster</name>
        <dbReference type="ChEBI" id="CHEBI:21137"/>
    </cofactor>
</comment>
<evidence type="ECO:0000256" key="9">
    <source>
        <dbReference type="ARBA" id="ARBA00023004"/>
    </source>
</evidence>
<reference evidence="13 14" key="1">
    <citation type="submission" date="2018-12" db="EMBL/GenBank/DDBJ databases">
        <authorList>
            <consortium name="Pathogen Informatics"/>
        </authorList>
    </citation>
    <scope>NUCLEOTIDE SEQUENCE [LARGE SCALE GENOMIC DNA]</scope>
    <source>
        <strain evidence="13 14">NCTC10951</strain>
    </source>
</reference>
<evidence type="ECO:0000313" key="13">
    <source>
        <dbReference type="EMBL" id="VEI15955.1"/>
    </source>
</evidence>
<evidence type="ECO:0000256" key="4">
    <source>
        <dbReference type="ARBA" id="ARBA00022448"/>
    </source>
</evidence>
<evidence type="ECO:0000256" key="5">
    <source>
        <dbReference type="ARBA" id="ARBA00022485"/>
    </source>
</evidence>